<keyword evidence="2" id="KW-1185">Reference proteome</keyword>
<protein>
    <submittedName>
        <fullName evidence="1">Uncharacterized protein (DUF2267 family)</fullName>
    </submittedName>
</protein>
<dbReference type="InterPro" id="IPR018727">
    <property type="entry name" value="DUF2267"/>
</dbReference>
<name>A0A2T0LKV3_9PSEU</name>
<evidence type="ECO:0000313" key="2">
    <source>
        <dbReference type="Proteomes" id="UP000238362"/>
    </source>
</evidence>
<dbReference type="AlphaFoldDB" id="A0A2T0LKV3"/>
<dbReference type="OrthoDB" id="952780at2"/>
<dbReference type="EMBL" id="PVNH01000014">
    <property type="protein sequence ID" value="PRX43590.1"/>
    <property type="molecule type" value="Genomic_DNA"/>
</dbReference>
<dbReference type="Proteomes" id="UP000238362">
    <property type="component" value="Unassembled WGS sequence"/>
</dbReference>
<comment type="caution">
    <text evidence="1">The sequence shown here is derived from an EMBL/GenBank/DDBJ whole genome shotgun (WGS) entry which is preliminary data.</text>
</comment>
<dbReference type="InterPro" id="IPR038282">
    <property type="entry name" value="DUF2267_sf"/>
</dbReference>
<reference evidence="1 2" key="1">
    <citation type="submission" date="2018-03" db="EMBL/GenBank/DDBJ databases">
        <title>Genomic Encyclopedia of Type Strains, Phase III (KMG-III): the genomes of soil and plant-associated and newly described type strains.</title>
        <authorList>
            <person name="Whitman W."/>
        </authorList>
    </citation>
    <scope>NUCLEOTIDE SEQUENCE [LARGE SCALE GENOMIC DNA]</scope>
    <source>
        <strain evidence="1 2">CGMCC 4.7125</strain>
    </source>
</reference>
<sequence length="136" mass="14718">MEHDHFIGQVQARAQLSSRGEAEGITRATLETLGERIPEQVATHLADQLPTEIGEHLRRTVTMGGAGTGERFGFDEFAQRVAERGHLQQPDAVYGSRVVLEVTGEATQGVLGKVRESLPDELRQLVDAGSSGDLKS</sequence>
<dbReference type="RefSeq" id="WP_106182147.1">
    <property type="nucleotide sequence ID" value="NZ_PVNH01000014.1"/>
</dbReference>
<accession>A0A2T0LKV3</accession>
<evidence type="ECO:0000313" key="1">
    <source>
        <dbReference type="EMBL" id="PRX43590.1"/>
    </source>
</evidence>
<organism evidence="1 2">
    <name type="scientific">Prauserella shujinwangii</name>
    <dbReference type="NCBI Taxonomy" id="1453103"/>
    <lineage>
        <taxon>Bacteria</taxon>
        <taxon>Bacillati</taxon>
        <taxon>Actinomycetota</taxon>
        <taxon>Actinomycetes</taxon>
        <taxon>Pseudonocardiales</taxon>
        <taxon>Pseudonocardiaceae</taxon>
        <taxon>Prauserella</taxon>
    </lineage>
</organism>
<proteinExistence type="predicted"/>
<dbReference type="Gene3D" id="1.10.490.110">
    <property type="entry name" value="Uncharacterized conserved protein DUF2267"/>
    <property type="match status" value="1"/>
</dbReference>
<gene>
    <name evidence="1" type="ORF">B0I33_11450</name>
</gene>
<dbReference type="Pfam" id="PF10025">
    <property type="entry name" value="DUF2267"/>
    <property type="match status" value="1"/>
</dbReference>